<feature type="region of interest" description="Disordered" evidence="1">
    <location>
        <begin position="182"/>
        <end position="201"/>
    </location>
</feature>
<protein>
    <submittedName>
        <fullName evidence="3">CUE domain-containing protein</fullName>
    </submittedName>
</protein>
<evidence type="ECO:0000313" key="4">
    <source>
        <dbReference type="Proteomes" id="UP000613580"/>
    </source>
</evidence>
<dbReference type="InterPro" id="IPR003892">
    <property type="entry name" value="CUE"/>
</dbReference>
<feature type="domain" description="CUE" evidence="2">
    <location>
        <begin position="124"/>
        <end position="166"/>
    </location>
</feature>
<evidence type="ECO:0000259" key="2">
    <source>
        <dbReference type="PROSITE" id="PS51140"/>
    </source>
</evidence>
<comment type="caution">
    <text evidence="3">The sequence shown here is derived from an EMBL/GenBank/DDBJ whole genome shotgun (WGS) entry which is preliminary data.</text>
</comment>
<dbReference type="Pfam" id="PF02845">
    <property type="entry name" value="CUE"/>
    <property type="match status" value="1"/>
</dbReference>
<dbReference type="Gene3D" id="1.10.8.10">
    <property type="entry name" value="DNA helicase RuvA subunit, C-terminal domain"/>
    <property type="match status" value="1"/>
</dbReference>
<sequence length="270" mass="29962">MSVHEFSQQGFAKGTNELYNTVRPTYSAEAFARIRQKFGSDPVDVVEIASGTGLFTRALLAHPDWQSIHHLRAVEPSEGMRESFAKHTVDERVELSSGTFDNTGLASGSADMIAIAQGFRPKNVTQDMIDTIHTMFPDIPPDNIRYDLMRTGSVELSSNKILERGFLDPPPPAYYTLYPRNPTPAPRPAQAAGTSSAVRKTAPQPTLIERYNLQERVEEKETFSEADVGGKALWEDTAAKREASLKERKAQMILAARQRMLAAQQQPKDA</sequence>
<dbReference type="CDD" id="cd14424">
    <property type="entry name" value="CUE_Cue1p_like"/>
    <property type="match status" value="1"/>
</dbReference>
<evidence type="ECO:0000313" key="3">
    <source>
        <dbReference type="EMBL" id="KAF7313814.1"/>
    </source>
</evidence>
<dbReference type="Gene3D" id="3.40.50.150">
    <property type="entry name" value="Vaccinia Virus protein VP39"/>
    <property type="match status" value="1"/>
</dbReference>
<reference evidence="3" key="1">
    <citation type="submission" date="2020-05" db="EMBL/GenBank/DDBJ databases">
        <title>Mycena genomes resolve the evolution of fungal bioluminescence.</title>
        <authorList>
            <person name="Tsai I.J."/>
        </authorList>
    </citation>
    <scope>NUCLEOTIDE SEQUENCE</scope>
    <source>
        <strain evidence="3">110903Hualien_Pintung</strain>
    </source>
</reference>
<keyword evidence="4" id="KW-1185">Reference proteome</keyword>
<evidence type="ECO:0000256" key="1">
    <source>
        <dbReference type="SAM" id="MobiDB-lite"/>
    </source>
</evidence>
<gene>
    <name evidence="3" type="ORF">HMN09_00538800</name>
</gene>
<dbReference type="SUPFAM" id="SSF53335">
    <property type="entry name" value="S-adenosyl-L-methionine-dependent methyltransferases"/>
    <property type="match status" value="1"/>
</dbReference>
<accession>A0A8H6WCN5</accession>
<dbReference type="SMART" id="SM00546">
    <property type="entry name" value="CUE"/>
    <property type="match status" value="1"/>
</dbReference>
<name>A0A8H6WCN5_MYCCL</name>
<dbReference type="EMBL" id="JACAZE010000006">
    <property type="protein sequence ID" value="KAF7313814.1"/>
    <property type="molecule type" value="Genomic_DNA"/>
</dbReference>
<dbReference type="InterPro" id="IPR029063">
    <property type="entry name" value="SAM-dependent_MTases_sf"/>
</dbReference>
<organism evidence="3 4">
    <name type="scientific">Mycena chlorophos</name>
    <name type="common">Agaric fungus</name>
    <name type="synonym">Agaricus chlorophos</name>
    <dbReference type="NCBI Taxonomy" id="658473"/>
    <lineage>
        <taxon>Eukaryota</taxon>
        <taxon>Fungi</taxon>
        <taxon>Dikarya</taxon>
        <taxon>Basidiomycota</taxon>
        <taxon>Agaricomycotina</taxon>
        <taxon>Agaricomycetes</taxon>
        <taxon>Agaricomycetidae</taxon>
        <taxon>Agaricales</taxon>
        <taxon>Marasmiineae</taxon>
        <taxon>Mycenaceae</taxon>
        <taxon>Mycena</taxon>
    </lineage>
</organism>
<dbReference type="OrthoDB" id="3824970at2759"/>
<proteinExistence type="predicted"/>
<dbReference type="Proteomes" id="UP000613580">
    <property type="component" value="Unassembled WGS sequence"/>
</dbReference>
<dbReference type="GO" id="GO:0043130">
    <property type="term" value="F:ubiquitin binding"/>
    <property type="evidence" value="ECO:0007669"/>
    <property type="project" value="InterPro"/>
</dbReference>
<dbReference type="PROSITE" id="PS51140">
    <property type="entry name" value="CUE"/>
    <property type="match status" value="1"/>
</dbReference>
<dbReference type="AlphaFoldDB" id="A0A8H6WCN5"/>